<feature type="region of interest" description="Disordered" evidence="1">
    <location>
        <begin position="254"/>
        <end position="275"/>
    </location>
</feature>
<feature type="compositionally biased region" description="Pro residues" evidence="1">
    <location>
        <begin position="44"/>
        <end position="53"/>
    </location>
</feature>
<evidence type="ECO:0008006" key="4">
    <source>
        <dbReference type="Google" id="ProtNLM"/>
    </source>
</evidence>
<feature type="compositionally biased region" description="Basic residues" evidence="1">
    <location>
        <begin position="16"/>
        <end position="27"/>
    </location>
</feature>
<feature type="compositionally biased region" description="Polar residues" evidence="1">
    <location>
        <begin position="67"/>
        <end position="77"/>
    </location>
</feature>
<sequence length="503" mass="57140">MTRGDRGRGRGDRGRGTGRRGRPKKRTGIPLDLGEPAAGTSAPTPVPVVPTPSPAEGGPTIRMIPTPGSSRVHSLSDTTGTRSQRQSSAQTSGDHDDDGPPPGAPDPMPWPPVDSTLQEGEGEDIALEEELARQAGRIYLRWDGGNCWNKVRKGTTKISWVFYNYYREFVPQLSMASDEMVHVWWDRWRSFFRLQHGYEGRIYSSWRQRAAKRLRDLFHEIRNKGAPHPWIRDDLWDQLVEFWRQEDFKKLKEVNKQNRASSTGGSLHMGAPPRTRPLETGWYTAELGRTPTHSEVFARTHTRKEDQLWVDKRSADVNEAFLAELKRLQAERQALMEAGCPEPPPIDEAALWTRFAGGRKRGRIYGMGVVPSHQHPPLFPDDEDADTASGPPDLRERVVLLNREISQQAEANARRVAALESTVQTQSQEVSKLRKAYADMYSLLTQMRSGGSTSVPLPDFLHRHHRPHHCRLMPRVLAPPMPMMTQTMFDIFYFIFDCIRLTF</sequence>
<accession>A0ABU6SU79</accession>
<evidence type="ECO:0000313" key="3">
    <source>
        <dbReference type="Proteomes" id="UP001341840"/>
    </source>
</evidence>
<reference evidence="2 3" key="1">
    <citation type="journal article" date="2023" name="Plants (Basel)">
        <title>Bridging the Gap: Combining Genomics and Transcriptomics Approaches to Understand Stylosanthes scabra, an Orphan Legume from the Brazilian Caatinga.</title>
        <authorList>
            <person name="Ferreira-Neto J.R.C."/>
            <person name="da Silva M.D."/>
            <person name="Binneck E."/>
            <person name="de Melo N.F."/>
            <person name="da Silva R.H."/>
            <person name="de Melo A.L.T.M."/>
            <person name="Pandolfi V."/>
            <person name="Bustamante F.O."/>
            <person name="Brasileiro-Vidal A.C."/>
            <person name="Benko-Iseppon A.M."/>
        </authorList>
    </citation>
    <scope>NUCLEOTIDE SEQUENCE [LARGE SCALE GENOMIC DNA]</scope>
    <source>
        <tissue evidence="2">Leaves</tissue>
    </source>
</reference>
<keyword evidence="3" id="KW-1185">Reference proteome</keyword>
<feature type="compositionally biased region" description="Pro residues" evidence="1">
    <location>
        <begin position="100"/>
        <end position="112"/>
    </location>
</feature>
<comment type="caution">
    <text evidence="2">The sequence shown here is derived from an EMBL/GenBank/DDBJ whole genome shotgun (WGS) entry which is preliminary data.</text>
</comment>
<gene>
    <name evidence="2" type="ORF">PIB30_082582</name>
</gene>
<dbReference type="InterPro" id="IPR004252">
    <property type="entry name" value="Probable_transposase_24"/>
</dbReference>
<feature type="region of interest" description="Disordered" evidence="1">
    <location>
        <begin position="1"/>
        <end position="118"/>
    </location>
</feature>
<dbReference type="Proteomes" id="UP001341840">
    <property type="component" value="Unassembled WGS sequence"/>
</dbReference>
<evidence type="ECO:0000313" key="2">
    <source>
        <dbReference type="EMBL" id="MED6139308.1"/>
    </source>
</evidence>
<proteinExistence type="predicted"/>
<feature type="compositionally biased region" description="Low complexity" evidence="1">
    <location>
        <begin position="78"/>
        <end position="92"/>
    </location>
</feature>
<feature type="compositionally biased region" description="Basic and acidic residues" evidence="1">
    <location>
        <begin position="1"/>
        <end position="15"/>
    </location>
</feature>
<name>A0ABU6SU79_9FABA</name>
<dbReference type="Pfam" id="PF03004">
    <property type="entry name" value="Transposase_24"/>
    <property type="match status" value="1"/>
</dbReference>
<evidence type="ECO:0000256" key="1">
    <source>
        <dbReference type="SAM" id="MobiDB-lite"/>
    </source>
</evidence>
<organism evidence="2 3">
    <name type="scientific">Stylosanthes scabra</name>
    <dbReference type="NCBI Taxonomy" id="79078"/>
    <lineage>
        <taxon>Eukaryota</taxon>
        <taxon>Viridiplantae</taxon>
        <taxon>Streptophyta</taxon>
        <taxon>Embryophyta</taxon>
        <taxon>Tracheophyta</taxon>
        <taxon>Spermatophyta</taxon>
        <taxon>Magnoliopsida</taxon>
        <taxon>eudicotyledons</taxon>
        <taxon>Gunneridae</taxon>
        <taxon>Pentapetalae</taxon>
        <taxon>rosids</taxon>
        <taxon>fabids</taxon>
        <taxon>Fabales</taxon>
        <taxon>Fabaceae</taxon>
        <taxon>Papilionoideae</taxon>
        <taxon>50 kb inversion clade</taxon>
        <taxon>dalbergioids sensu lato</taxon>
        <taxon>Dalbergieae</taxon>
        <taxon>Pterocarpus clade</taxon>
        <taxon>Stylosanthes</taxon>
    </lineage>
</organism>
<protein>
    <recommendedName>
        <fullName evidence="4">Transposase, Ptta/En/Spm, plant</fullName>
    </recommendedName>
</protein>
<dbReference type="EMBL" id="JASCZI010061689">
    <property type="protein sequence ID" value="MED6139308.1"/>
    <property type="molecule type" value="Genomic_DNA"/>
</dbReference>